<evidence type="ECO:0000256" key="1">
    <source>
        <dbReference type="SAM" id="MobiDB-lite"/>
    </source>
</evidence>
<organism evidence="3 4">
    <name type="scientific">Mesocestoides corti</name>
    <name type="common">Flatworm</name>
    <dbReference type="NCBI Taxonomy" id="53468"/>
    <lineage>
        <taxon>Eukaryota</taxon>
        <taxon>Metazoa</taxon>
        <taxon>Spiralia</taxon>
        <taxon>Lophotrochozoa</taxon>
        <taxon>Platyhelminthes</taxon>
        <taxon>Cestoda</taxon>
        <taxon>Eucestoda</taxon>
        <taxon>Cyclophyllidea</taxon>
        <taxon>Mesocestoididae</taxon>
        <taxon>Mesocestoides</taxon>
    </lineage>
</organism>
<evidence type="ECO:0000313" key="4">
    <source>
        <dbReference type="Proteomes" id="UP000267029"/>
    </source>
</evidence>
<feature type="compositionally biased region" description="Polar residues" evidence="1">
    <location>
        <begin position="272"/>
        <end position="284"/>
    </location>
</feature>
<feature type="compositionally biased region" description="Polar residues" evidence="1">
    <location>
        <begin position="422"/>
        <end position="433"/>
    </location>
</feature>
<feature type="compositionally biased region" description="Polar residues" evidence="1">
    <location>
        <begin position="379"/>
        <end position="389"/>
    </location>
</feature>
<keyword evidence="4" id="KW-1185">Reference proteome</keyword>
<feature type="compositionally biased region" description="Polar residues" evidence="1">
    <location>
        <begin position="351"/>
        <end position="366"/>
    </location>
</feature>
<evidence type="ECO:0000256" key="2">
    <source>
        <dbReference type="SAM" id="SignalP"/>
    </source>
</evidence>
<feature type="compositionally biased region" description="Low complexity" evidence="1">
    <location>
        <begin position="230"/>
        <end position="247"/>
    </location>
</feature>
<dbReference type="EMBL" id="UXSR01000041">
    <property type="protein sequence ID" value="VDD74470.1"/>
    <property type="molecule type" value="Genomic_DNA"/>
</dbReference>
<feature type="signal peptide" evidence="2">
    <location>
        <begin position="1"/>
        <end position="23"/>
    </location>
</feature>
<feature type="compositionally biased region" description="Polar residues" evidence="1">
    <location>
        <begin position="62"/>
        <end position="72"/>
    </location>
</feature>
<feature type="compositionally biased region" description="Basic and acidic residues" evidence="1">
    <location>
        <begin position="94"/>
        <end position="111"/>
    </location>
</feature>
<feature type="region of interest" description="Disordered" evidence="1">
    <location>
        <begin position="333"/>
        <end position="451"/>
    </location>
</feature>
<dbReference type="STRING" id="53468.A0A0R3U224"/>
<evidence type="ECO:0000313" key="3">
    <source>
        <dbReference type="EMBL" id="VDD74470.1"/>
    </source>
</evidence>
<feature type="compositionally biased region" description="Basic and acidic residues" evidence="1">
    <location>
        <begin position="73"/>
        <end position="82"/>
    </location>
</feature>
<feature type="region of interest" description="Disordered" evidence="1">
    <location>
        <begin position="56"/>
        <end position="139"/>
    </location>
</feature>
<proteinExistence type="predicted"/>
<dbReference type="OrthoDB" id="10072039at2759"/>
<accession>A0A0R3U224</accession>
<dbReference type="Proteomes" id="UP000267029">
    <property type="component" value="Unassembled WGS sequence"/>
</dbReference>
<reference evidence="3 4" key="1">
    <citation type="submission" date="2018-10" db="EMBL/GenBank/DDBJ databases">
        <authorList>
            <consortium name="Pathogen Informatics"/>
        </authorList>
    </citation>
    <scope>NUCLEOTIDE SEQUENCE [LARGE SCALE GENOMIC DNA]</scope>
</reference>
<feature type="chain" id="PRO_5030017382" evidence="2">
    <location>
        <begin position="24"/>
        <end position="584"/>
    </location>
</feature>
<protein>
    <submittedName>
        <fullName evidence="3">Uncharacterized protein</fullName>
    </submittedName>
</protein>
<dbReference type="AlphaFoldDB" id="A0A0R3U224"/>
<keyword evidence="2" id="KW-0732">Signal</keyword>
<feature type="compositionally biased region" description="Polar residues" evidence="1">
    <location>
        <begin position="249"/>
        <end position="261"/>
    </location>
</feature>
<gene>
    <name evidence="3" type="ORF">MCOS_LOCUS473</name>
</gene>
<feature type="region of interest" description="Disordered" evidence="1">
    <location>
        <begin position="216"/>
        <end position="285"/>
    </location>
</feature>
<sequence length="584" mass="63775">MEIFSCNMASLFLLLAFRRPGRLSLVYFFKEVSQWQKPAEWTLPDMTQGELRKIISDRRSESQPVKRSFSSLHKSEGVRSRNQENASSPKRQRCHNDIKSNADRPKTEGNSHIEQGSGHRISPKKTGPSGYGVTPGVSDSVREPINAIVNNSSSSMTLCAVAIKENYPTYCVSGDQNSTCSSVASSSQRLPLGDEKQNSLSLASKIATIISSQSNRSPILPHVSSGQKISSDPQPSSASQSSSPCPSRNEPSNFTPQQATHGFQRHTRQELAASSNTNLISDQSAPFERRYSLQGDKPLNSPQRTTSIKPDQVLRNFVSVLSHVVDRRDRLSMTNFNGTNNRTPPVNPTPRSQQPSVANLLSSILGTHTKPSDGRPLTNALSPTPNRSMVNGLDKTKSERTPTCPPSSDGASIIISPLCPRSSPSPANTSASDFRNHPQKRPSPLEPSSVGIDVQHHRRARSSDVDGTAVAIAAAPTGNRHFLLALDSPGMLKFVDPVLTARFQHPVADSLESEAQSVLRNFDRLHSVLYSELSGELKKLRALVGISETKLKIHQKRKESLQQLMNAIESRRALPSLSSPDPVV</sequence>
<name>A0A0R3U224_MESCO</name>